<evidence type="ECO:0000313" key="2">
    <source>
        <dbReference type="EMBL" id="KAF9461104.1"/>
    </source>
</evidence>
<proteinExistence type="predicted"/>
<keyword evidence="1" id="KW-0472">Membrane</keyword>
<organism evidence="2 3">
    <name type="scientific">Collybia nuda</name>
    <dbReference type="NCBI Taxonomy" id="64659"/>
    <lineage>
        <taxon>Eukaryota</taxon>
        <taxon>Fungi</taxon>
        <taxon>Dikarya</taxon>
        <taxon>Basidiomycota</taxon>
        <taxon>Agaricomycotina</taxon>
        <taxon>Agaricomycetes</taxon>
        <taxon>Agaricomycetidae</taxon>
        <taxon>Agaricales</taxon>
        <taxon>Tricholomatineae</taxon>
        <taxon>Clitocybaceae</taxon>
        <taxon>Collybia</taxon>
    </lineage>
</organism>
<dbReference type="EMBL" id="MU150289">
    <property type="protein sequence ID" value="KAF9461104.1"/>
    <property type="molecule type" value="Genomic_DNA"/>
</dbReference>
<dbReference type="Proteomes" id="UP000807353">
    <property type="component" value="Unassembled WGS sequence"/>
</dbReference>
<keyword evidence="1" id="KW-1133">Transmembrane helix</keyword>
<name>A0A9P5Y1Q9_9AGAR</name>
<feature type="transmembrane region" description="Helical" evidence="1">
    <location>
        <begin position="33"/>
        <end position="54"/>
    </location>
</feature>
<reference evidence="2" key="1">
    <citation type="submission" date="2020-11" db="EMBL/GenBank/DDBJ databases">
        <authorList>
            <consortium name="DOE Joint Genome Institute"/>
            <person name="Ahrendt S."/>
            <person name="Riley R."/>
            <person name="Andreopoulos W."/>
            <person name="Labutti K."/>
            <person name="Pangilinan J."/>
            <person name="Ruiz-Duenas F.J."/>
            <person name="Barrasa J.M."/>
            <person name="Sanchez-Garcia M."/>
            <person name="Camarero S."/>
            <person name="Miyauchi S."/>
            <person name="Serrano A."/>
            <person name="Linde D."/>
            <person name="Babiker R."/>
            <person name="Drula E."/>
            <person name="Ayuso-Fernandez I."/>
            <person name="Pacheco R."/>
            <person name="Padilla G."/>
            <person name="Ferreira P."/>
            <person name="Barriuso J."/>
            <person name="Kellner H."/>
            <person name="Castanera R."/>
            <person name="Alfaro M."/>
            <person name="Ramirez L."/>
            <person name="Pisabarro A.G."/>
            <person name="Kuo A."/>
            <person name="Tritt A."/>
            <person name="Lipzen A."/>
            <person name="He G."/>
            <person name="Yan M."/>
            <person name="Ng V."/>
            <person name="Cullen D."/>
            <person name="Martin F."/>
            <person name="Rosso M.-N."/>
            <person name="Henrissat B."/>
            <person name="Hibbett D."/>
            <person name="Martinez A.T."/>
            <person name="Grigoriev I.V."/>
        </authorList>
    </citation>
    <scope>NUCLEOTIDE SEQUENCE</scope>
    <source>
        <strain evidence="2">CBS 247.69</strain>
    </source>
</reference>
<protein>
    <submittedName>
        <fullName evidence="2">Uncharacterized protein</fullName>
    </submittedName>
</protein>
<sequence>MYIGYSHSVDMRSGDVVVYEAVGRSSIFQSGKFSFSFSLEAFLFLLIAWFIYLISP</sequence>
<keyword evidence="3" id="KW-1185">Reference proteome</keyword>
<dbReference type="AlphaFoldDB" id="A0A9P5Y1Q9"/>
<evidence type="ECO:0000313" key="3">
    <source>
        <dbReference type="Proteomes" id="UP000807353"/>
    </source>
</evidence>
<gene>
    <name evidence="2" type="ORF">BDZ94DRAFT_1264607</name>
</gene>
<comment type="caution">
    <text evidence="2">The sequence shown here is derived from an EMBL/GenBank/DDBJ whole genome shotgun (WGS) entry which is preliminary data.</text>
</comment>
<accession>A0A9P5Y1Q9</accession>
<keyword evidence="1" id="KW-0812">Transmembrane</keyword>
<evidence type="ECO:0000256" key="1">
    <source>
        <dbReference type="SAM" id="Phobius"/>
    </source>
</evidence>